<feature type="domain" description="Carbohydrate kinase PfkB" evidence="3">
    <location>
        <begin position="22"/>
        <end position="308"/>
    </location>
</feature>
<comment type="caution">
    <text evidence="4">The sequence shown here is derived from an EMBL/GenBank/DDBJ whole genome shotgun (WGS) entry which is preliminary data.</text>
</comment>
<dbReference type="Gene3D" id="3.40.1190.20">
    <property type="match status" value="1"/>
</dbReference>
<dbReference type="GO" id="GO:0016301">
    <property type="term" value="F:kinase activity"/>
    <property type="evidence" value="ECO:0007669"/>
    <property type="project" value="UniProtKB-KW"/>
</dbReference>
<dbReference type="RefSeq" id="WP_183360662.1">
    <property type="nucleotide sequence ID" value="NZ_BLXZ01000003.1"/>
</dbReference>
<dbReference type="PROSITE" id="PS00584">
    <property type="entry name" value="PFKB_KINASES_2"/>
    <property type="match status" value="1"/>
</dbReference>
<dbReference type="PANTHER" id="PTHR42774:SF3">
    <property type="entry name" value="KETOHEXOKINASE"/>
    <property type="match status" value="1"/>
</dbReference>
<evidence type="ECO:0000313" key="4">
    <source>
        <dbReference type="EMBL" id="GFO68138.1"/>
    </source>
</evidence>
<name>A0A6V8N6F0_9BACT</name>
<keyword evidence="5" id="KW-1185">Reference proteome</keyword>
<dbReference type="InterPro" id="IPR011611">
    <property type="entry name" value="PfkB_dom"/>
</dbReference>
<proteinExistence type="predicted"/>
<gene>
    <name evidence="4" type="ORF">GMLC_17170</name>
</gene>
<dbReference type="SUPFAM" id="SSF53613">
    <property type="entry name" value="Ribokinase-like"/>
    <property type="match status" value="1"/>
</dbReference>
<sequence>MTSPVANTPDAEAPPTGQSLDVVGIGVSTLDLLMLVDELPGDEMVQRAETSLLQGGGPVATALVTLVRLGCRAALLDKLGDDWRGRLILEELAREGVATDQLRVVPGSTSSIASILARRRDGARTIVYSPGDAGELSPNEIDFPVIAAAKILHLNGRHLEASLAAARFAREQGVLVSFDGGAHRYREELRELVGLSDLCVVAREFACSFAGTGDQTEAAARLREQGAQTVVITAGKEGSWGWDAAGTSLHQPAFTSVHAIDSTGAGDAFHGGFLFGILRGFDFKRSLECASTVAALNTRALGGRTALPRYPELRDFLLNS</sequence>
<dbReference type="EMBL" id="BLXZ01000003">
    <property type="protein sequence ID" value="GFO68138.1"/>
    <property type="molecule type" value="Genomic_DNA"/>
</dbReference>
<dbReference type="InterPro" id="IPR029056">
    <property type="entry name" value="Ribokinase-like"/>
</dbReference>
<dbReference type="Pfam" id="PF00294">
    <property type="entry name" value="PfkB"/>
    <property type="match status" value="1"/>
</dbReference>
<evidence type="ECO:0000256" key="1">
    <source>
        <dbReference type="ARBA" id="ARBA00022679"/>
    </source>
</evidence>
<dbReference type="InterPro" id="IPR052562">
    <property type="entry name" value="Ketohexokinase-related"/>
</dbReference>
<evidence type="ECO:0000313" key="5">
    <source>
        <dbReference type="Proteomes" id="UP000587586"/>
    </source>
</evidence>
<keyword evidence="1" id="KW-0808">Transferase</keyword>
<accession>A0A6V8N6F0</accession>
<dbReference type="PANTHER" id="PTHR42774">
    <property type="entry name" value="PHOSPHOTRANSFERASE SYSTEM TRANSPORT PROTEIN"/>
    <property type="match status" value="1"/>
</dbReference>
<protein>
    <submittedName>
        <fullName evidence="4">Ribokinase</fullName>
    </submittedName>
</protein>
<dbReference type="InterPro" id="IPR002173">
    <property type="entry name" value="Carboh/pur_kinase_PfkB_CS"/>
</dbReference>
<dbReference type="AlphaFoldDB" id="A0A6V8N6F0"/>
<reference evidence="5" key="1">
    <citation type="submission" date="2020-06" db="EMBL/GenBank/DDBJ databases">
        <title>Draft genomic sequecing of Geomonas sp. Red745.</title>
        <authorList>
            <person name="Itoh H."/>
            <person name="Xu Z.X."/>
            <person name="Ushijima N."/>
            <person name="Masuda Y."/>
            <person name="Shiratori Y."/>
            <person name="Senoo K."/>
        </authorList>
    </citation>
    <scope>NUCLEOTIDE SEQUENCE [LARGE SCALE GENOMIC DNA]</scope>
    <source>
        <strain evidence="5">Red745</strain>
    </source>
</reference>
<dbReference type="Proteomes" id="UP000587586">
    <property type="component" value="Unassembled WGS sequence"/>
</dbReference>
<evidence type="ECO:0000256" key="2">
    <source>
        <dbReference type="ARBA" id="ARBA00022777"/>
    </source>
</evidence>
<evidence type="ECO:0000259" key="3">
    <source>
        <dbReference type="Pfam" id="PF00294"/>
    </source>
</evidence>
<keyword evidence="2 4" id="KW-0418">Kinase</keyword>
<organism evidence="4 5">
    <name type="scientific">Geomonas limicola</name>
    <dbReference type="NCBI Taxonomy" id="2740186"/>
    <lineage>
        <taxon>Bacteria</taxon>
        <taxon>Pseudomonadati</taxon>
        <taxon>Thermodesulfobacteriota</taxon>
        <taxon>Desulfuromonadia</taxon>
        <taxon>Geobacterales</taxon>
        <taxon>Geobacteraceae</taxon>
        <taxon>Geomonas</taxon>
    </lineage>
</organism>